<proteinExistence type="predicted"/>
<name>A0ACD5XST4_AVESA</name>
<keyword evidence="2" id="KW-1185">Reference proteome</keyword>
<dbReference type="EnsemblPlants" id="AVESA.00010b.r2.5AG0848950.1">
    <property type="protein sequence ID" value="AVESA.00010b.r2.5AG0848950.1.CDS"/>
    <property type="gene ID" value="AVESA.00010b.r2.5AG0848950"/>
</dbReference>
<dbReference type="Proteomes" id="UP001732700">
    <property type="component" value="Chromosome 5A"/>
</dbReference>
<organism evidence="1 2">
    <name type="scientific">Avena sativa</name>
    <name type="common">Oat</name>
    <dbReference type="NCBI Taxonomy" id="4498"/>
    <lineage>
        <taxon>Eukaryota</taxon>
        <taxon>Viridiplantae</taxon>
        <taxon>Streptophyta</taxon>
        <taxon>Embryophyta</taxon>
        <taxon>Tracheophyta</taxon>
        <taxon>Spermatophyta</taxon>
        <taxon>Magnoliopsida</taxon>
        <taxon>Liliopsida</taxon>
        <taxon>Poales</taxon>
        <taxon>Poaceae</taxon>
        <taxon>BOP clade</taxon>
        <taxon>Pooideae</taxon>
        <taxon>Poodae</taxon>
        <taxon>Poeae</taxon>
        <taxon>Poeae Chloroplast Group 1 (Aveneae type)</taxon>
        <taxon>Aveninae</taxon>
        <taxon>Avena</taxon>
    </lineage>
</organism>
<sequence length="480" mass="51425">MHEKRSSKASPRLLHVLKVQIGKENETKAACISPVSVLTSRFPKTPSGGPTTPECTYKRVVIPLPLICPLLPFHSSPTSPRSRREEQQGQRGGGGERPGLAHSVYHTIVSLYRATFTRSKKKRSMAPSYEMAASILLCAEDSSSALGFGDDEEAAGARTSGSPYCGGGGSELAVDFPMPSEECVARWMATEAEHMPRADYAERLRAGGVDLQVRTDAVDWIWKVHSYYSFGPVTACLAVNYLDRFLSLYHLPEGTAWMTRLLSVACLSLAAKMEETSVPQSLDLQVGDARYVFEALTIQRMELLVLSTLKWRMQAVTPFSYIDYFLHQLNGGGNAPSRRSVQQAAQLILCVSRGTCCLEFRPSEIAATVAAAVAGEDRAVVVDALCAVHVDKERALRCHEAVQAAMALGGATALPLATKSTAGHSSALSAPRSPTGVLDAGCLSSFSSASTAASSESSSVESSGGFDGSPVSSKRRKISR</sequence>
<accession>A0ACD5XST4</accession>
<reference evidence="1" key="1">
    <citation type="submission" date="2021-05" db="EMBL/GenBank/DDBJ databases">
        <authorList>
            <person name="Scholz U."/>
            <person name="Mascher M."/>
            <person name="Fiebig A."/>
        </authorList>
    </citation>
    <scope>NUCLEOTIDE SEQUENCE [LARGE SCALE GENOMIC DNA]</scope>
</reference>
<reference evidence="1" key="2">
    <citation type="submission" date="2025-09" db="UniProtKB">
        <authorList>
            <consortium name="EnsemblPlants"/>
        </authorList>
    </citation>
    <scope>IDENTIFICATION</scope>
</reference>
<evidence type="ECO:0000313" key="2">
    <source>
        <dbReference type="Proteomes" id="UP001732700"/>
    </source>
</evidence>
<evidence type="ECO:0000313" key="1">
    <source>
        <dbReference type="EnsemblPlants" id="AVESA.00010b.r2.5AG0848950.1.CDS"/>
    </source>
</evidence>
<protein>
    <submittedName>
        <fullName evidence="1">Uncharacterized protein</fullName>
    </submittedName>
</protein>